<protein>
    <submittedName>
        <fullName evidence="2">Uncharacterized protein</fullName>
    </submittedName>
</protein>
<dbReference type="OrthoDB" id="10483685at2759"/>
<evidence type="ECO:0000313" key="2">
    <source>
        <dbReference type="EMBL" id="OHE97624.1"/>
    </source>
</evidence>
<dbReference type="RefSeq" id="XP_022474777.1">
    <property type="nucleotide sequence ID" value="XM_022618677.1"/>
</dbReference>
<evidence type="ECO:0000313" key="3">
    <source>
        <dbReference type="Proteomes" id="UP000176998"/>
    </source>
</evidence>
<feature type="region of interest" description="Disordered" evidence="1">
    <location>
        <begin position="1"/>
        <end position="56"/>
    </location>
</feature>
<proteinExistence type="predicted"/>
<feature type="compositionally biased region" description="Polar residues" evidence="1">
    <location>
        <begin position="47"/>
        <end position="56"/>
    </location>
</feature>
<evidence type="ECO:0000256" key="1">
    <source>
        <dbReference type="SAM" id="MobiDB-lite"/>
    </source>
</evidence>
<dbReference type="Proteomes" id="UP000176998">
    <property type="component" value="Unassembled WGS sequence"/>
</dbReference>
<dbReference type="GeneID" id="34560187"/>
<accession>A0A1G4B8B8</accession>
<gene>
    <name evidence="2" type="ORF">CORC01_07039</name>
</gene>
<keyword evidence="3" id="KW-1185">Reference proteome</keyword>
<name>A0A1G4B8B8_9PEZI</name>
<dbReference type="EMBL" id="MJBS01000055">
    <property type="protein sequence ID" value="OHE97624.1"/>
    <property type="molecule type" value="Genomic_DNA"/>
</dbReference>
<comment type="caution">
    <text evidence="2">The sequence shown here is derived from an EMBL/GenBank/DDBJ whole genome shotgun (WGS) entry which is preliminary data.</text>
</comment>
<organism evidence="2 3">
    <name type="scientific">Colletotrichum orchidophilum</name>
    <dbReference type="NCBI Taxonomy" id="1209926"/>
    <lineage>
        <taxon>Eukaryota</taxon>
        <taxon>Fungi</taxon>
        <taxon>Dikarya</taxon>
        <taxon>Ascomycota</taxon>
        <taxon>Pezizomycotina</taxon>
        <taxon>Sordariomycetes</taxon>
        <taxon>Hypocreomycetidae</taxon>
        <taxon>Glomerellales</taxon>
        <taxon>Glomerellaceae</taxon>
        <taxon>Colletotrichum</taxon>
    </lineage>
</organism>
<reference evidence="2 3" key="1">
    <citation type="submission" date="2016-09" db="EMBL/GenBank/DDBJ databases">
        <authorList>
            <person name="Capua I."/>
            <person name="De Benedictis P."/>
            <person name="Joannis T."/>
            <person name="Lombin L.H."/>
            <person name="Cattoli G."/>
        </authorList>
    </citation>
    <scope>NUCLEOTIDE SEQUENCE [LARGE SCALE GENOMIC DNA]</scope>
    <source>
        <strain evidence="2 3">IMI 309357</strain>
    </source>
</reference>
<sequence length="115" mass="12454">MRGVSVEMERPVMNTSGQKRAVRTAHRAPRDVPVILSRRPISDDNSHANQGPSNSADWCWKSTSIGVMVKKLRHSGHALSLNHGTSTAPTSERSKRIQALLGSSILADDNLAAES</sequence>
<dbReference type="AlphaFoldDB" id="A0A1G4B8B8"/>